<evidence type="ECO:0000313" key="5">
    <source>
        <dbReference type="Proteomes" id="UP001549104"/>
    </source>
</evidence>
<dbReference type="PROSITE" id="PS00211">
    <property type="entry name" value="ABC_TRANSPORTER_1"/>
    <property type="match status" value="1"/>
</dbReference>
<evidence type="ECO:0000256" key="2">
    <source>
        <dbReference type="ARBA" id="ARBA00022840"/>
    </source>
</evidence>
<evidence type="ECO:0000259" key="3">
    <source>
        <dbReference type="PROSITE" id="PS50893"/>
    </source>
</evidence>
<dbReference type="EMBL" id="JBEPME010000003">
    <property type="protein sequence ID" value="MET3657279.1"/>
    <property type="molecule type" value="Genomic_DNA"/>
</dbReference>
<dbReference type="CDD" id="cd03230">
    <property type="entry name" value="ABC_DR_subfamily_A"/>
    <property type="match status" value="1"/>
</dbReference>
<organism evidence="4 5">
    <name type="scientific">Sporosarcina psychrophila</name>
    <name type="common">Bacillus psychrophilus</name>
    <dbReference type="NCBI Taxonomy" id="1476"/>
    <lineage>
        <taxon>Bacteria</taxon>
        <taxon>Bacillati</taxon>
        <taxon>Bacillota</taxon>
        <taxon>Bacilli</taxon>
        <taxon>Bacillales</taxon>
        <taxon>Caryophanaceae</taxon>
        <taxon>Sporosarcina</taxon>
    </lineage>
</organism>
<proteinExistence type="predicted"/>
<protein>
    <submittedName>
        <fullName evidence="4">ABC-type multidrug transport system ATPase subunit</fullName>
    </submittedName>
</protein>
<accession>A0ABV2K882</accession>
<dbReference type="Pfam" id="PF00005">
    <property type="entry name" value="ABC_tran"/>
    <property type="match status" value="1"/>
</dbReference>
<reference evidence="4 5" key="1">
    <citation type="submission" date="2024-06" db="EMBL/GenBank/DDBJ databases">
        <title>Sorghum-associated microbial communities from plants grown in Nebraska, USA.</title>
        <authorList>
            <person name="Schachtman D."/>
        </authorList>
    </citation>
    <scope>NUCLEOTIDE SEQUENCE [LARGE SCALE GENOMIC DNA]</scope>
    <source>
        <strain evidence="4 5">1288</strain>
    </source>
</reference>
<sequence length="203" mass="22606">MLGIINLCVEFKRKNVLRDINLEIASGEVVALCGANGAGKSTIVSVIAGIVHPLSGRILLAGKPLGRKMKSEIGFMFQHAEFMDNVKVKEMLCLFQSFYRSPYSFDELVRLGLLQDMLLKKTHELSGGERKRLSFALSMAGRPLVLIADEPTAGMDEEMKNHFYQQLKLAVDEGLAVLLITHSREEREVLAHRIVLLKEGVVQ</sequence>
<keyword evidence="1" id="KW-0547">Nucleotide-binding</keyword>
<dbReference type="InterPro" id="IPR027417">
    <property type="entry name" value="P-loop_NTPase"/>
</dbReference>
<comment type="caution">
    <text evidence="4">The sequence shown here is derived from an EMBL/GenBank/DDBJ whole genome shotgun (WGS) entry which is preliminary data.</text>
</comment>
<keyword evidence="5" id="KW-1185">Reference proteome</keyword>
<gene>
    <name evidence="4" type="ORF">ABIC55_002366</name>
</gene>
<dbReference type="SUPFAM" id="SSF52540">
    <property type="entry name" value="P-loop containing nucleoside triphosphate hydrolases"/>
    <property type="match status" value="1"/>
</dbReference>
<dbReference type="Proteomes" id="UP001549104">
    <property type="component" value="Unassembled WGS sequence"/>
</dbReference>
<keyword evidence="2" id="KW-0067">ATP-binding</keyword>
<dbReference type="RefSeq" id="WP_354313235.1">
    <property type="nucleotide sequence ID" value="NZ_JBEPME010000003.1"/>
</dbReference>
<dbReference type="InterPro" id="IPR017871">
    <property type="entry name" value="ABC_transporter-like_CS"/>
</dbReference>
<feature type="domain" description="ABC transporter" evidence="3">
    <location>
        <begin position="2"/>
        <end position="203"/>
    </location>
</feature>
<dbReference type="Gene3D" id="3.40.50.300">
    <property type="entry name" value="P-loop containing nucleotide triphosphate hydrolases"/>
    <property type="match status" value="1"/>
</dbReference>
<dbReference type="PANTHER" id="PTHR43038">
    <property type="entry name" value="ATP-BINDING CASSETTE, SUB-FAMILY H, MEMBER 1"/>
    <property type="match status" value="1"/>
</dbReference>
<dbReference type="InterPro" id="IPR003439">
    <property type="entry name" value="ABC_transporter-like_ATP-bd"/>
</dbReference>
<dbReference type="PANTHER" id="PTHR43038:SF3">
    <property type="entry name" value="ABC TRANSPORTER G FAMILY MEMBER 20 ISOFORM X1"/>
    <property type="match status" value="1"/>
</dbReference>
<name>A0ABV2K882_SPOPS</name>
<dbReference type="SMART" id="SM00382">
    <property type="entry name" value="AAA"/>
    <property type="match status" value="1"/>
</dbReference>
<evidence type="ECO:0000256" key="1">
    <source>
        <dbReference type="ARBA" id="ARBA00022741"/>
    </source>
</evidence>
<dbReference type="InterPro" id="IPR003593">
    <property type="entry name" value="AAA+_ATPase"/>
</dbReference>
<dbReference type="PROSITE" id="PS50893">
    <property type="entry name" value="ABC_TRANSPORTER_2"/>
    <property type="match status" value="1"/>
</dbReference>
<evidence type="ECO:0000313" key="4">
    <source>
        <dbReference type="EMBL" id="MET3657279.1"/>
    </source>
</evidence>